<evidence type="ECO:0000313" key="1">
    <source>
        <dbReference type="EMBL" id="MFC3848991.1"/>
    </source>
</evidence>
<dbReference type="RefSeq" id="WP_290291495.1">
    <property type="nucleotide sequence ID" value="NZ_CP047211.1"/>
</dbReference>
<comment type="caution">
    <text evidence="1">The sequence shown here is derived from an EMBL/GenBank/DDBJ whole genome shotgun (WGS) entry which is preliminary data.</text>
</comment>
<dbReference type="EMBL" id="JBHRZN010000001">
    <property type="protein sequence ID" value="MFC3848991.1"/>
    <property type="molecule type" value="Genomic_DNA"/>
</dbReference>
<protein>
    <submittedName>
        <fullName evidence="1">Rv3235 family protein</fullName>
    </submittedName>
</protein>
<organism evidence="1 2">
    <name type="scientific">Corynebacterium hansenii</name>
    <dbReference type="NCBI Taxonomy" id="394964"/>
    <lineage>
        <taxon>Bacteria</taxon>
        <taxon>Bacillati</taxon>
        <taxon>Actinomycetota</taxon>
        <taxon>Actinomycetes</taxon>
        <taxon>Mycobacteriales</taxon>
        <taxon>Corynebacteriaceae</taxon>
        <taxon>Corynebacterium</taxon>
    </lineage>
</organism>
<dbReference type="InterPro" id="IPR045596">
    <property type="entry name" value="DUF6459"/>
</dbReference>
<proteinExistence type="predicted"/>
<accession>A0ABV7ZLQ5</accession>
<gene>
    <name evidence="1" type="ORF">ACFORJ_02255</name>
</gene>
<reference evidence="2" key="1">
    <citation type="journal article" date="2019" name="Int. J. Syst. Evol. Microbiol.">
        <title>The Global Catalogue of Microorganisms (GCM) 10K type strain sequencing project: providing services to taxonomists for standard genome sequencing and annotation.</title>
        <authorList>
            <consortium name="The Broad Institute Genomics Platform"/>
            <consortium name="The Broad Institute Genome Sequencing Center for Infectious Disease"/>
            <person name="Wu L."/>
            <person name="Ma J."/>
        </authorList>
    </citation>
    <scope>NUCLEOTIDE SEQUENCE [LARGE SCALE GENOMIC DNA]</scope>
    <source>
        <strain evidence="2">CCUG 53252</strain>
    </source>
</reference>
<name>A0ABV7ZLQ5_9CORY</name>
<sequence>MTGDIGELAPVRGFELLRGLRPGGGTETALDDGRPSGPGMPGCGDAARASLAQSMTVIVEVLSGRRRPQALSRASIDERVLAGLRHRLRAGGLRGAALRTLHPSGRPCGTRVEFVGSYAHAGRVRALAGAMIDDGRGWTITALRFI</sequence>
<dbReference type="Pfam" id="PF20060">
    <property type="entry name" value="DUF6459"/>
    <property type="match status" value="1"/>
</dbReference>
<keyword evidence="2" id="KW-1185">Reference proteome</keyword>
<evidence type="ECO:0000313" key="2">
    <source>
        <dbReference type="Proteomes" id="UP001595751"/>
    </source>
</evidence>
<dbReference type="Proteomes" id="UP001595751">
    <property type="component" value="Unassembled WGS sequence"/>
</dbReference>